<dbReference type="InterPro" id="IPR001650">
    <property type="entry name" value="Helicase_C-like"/>
</dbReference>
<evidence type="ECO:0000259" key="10">
    <source>
        <dbReference type="PROSITE" id="PS51195"/>
    </source>
</evidence>
<keyword evidence="12" id="KW-1185">Reference proteome</keyword>
<dbReference type="SUPFAM" id="SSF52540">
    <property type="entry name" value="P-loop containing nucleoside triphosphate hydrolases"/>
    <property type="match status" value="1"/>
</dbReference>
<sequence length="548" mass="62978">MSISFSELKLLPQIENALLDLNFSNPTDVQSLVIPEMIKGYDIVVQSQTGTGKTFAFAIPTIAKIDPRVKEVQSLILCPTRELALQVFNEINKLLKFYSEIKTAVIYGGESYTQQFQALEAKPHIIIATPGRIIDLLQRKRVNLSTVKILIFDEADEMLKMGFQEAVETILEKIPKNRQTALFSATMPASIKQITLKYQNNPKILKTLQKNIAVTSIEQFYFIVKELDKNKLLVRLLDYENPDSVIIFANTKRTVDNILSHLQSKGFLVDAIHGDLKQKQRQYVMNNFRKKHTRILVATDVAARGLDITDIKMVINYDLSYDEEVYVHRIGRTGRAGKSGVSYSFVNVKQMMQLKKLESYLKEKLIFVSVPTIEEIYNRQNQFFQNKVINLIEAKIQENPKENVLADSLLQKYEAKKIISGLLQYLMPEKRQYEDIMTPRTFSNVSYHSNYKGSSVSKIKKSFDDYNKFRKPDMTKLVINLGKEDGINPSIFLKIMSEKFNIYSKNIGNIKHLGDKTIFEISNRFLLQVKTKNNIYLGEKLLKVSSHQ</sequence>
<dbReference type="PANTHER" id="PTHR47959:SF13">
    <property type="entry name" value="ATP-DEPENDENT RNA HELICASE RHLE"/>
    <property type="match status" value="1"/>
</dbReference>
<dbReference type="PROSITE" id="PS51192">
    <property type="entry name" value="HELICASE_ATP_BIND_1"/>
    <property type="match status" value="1"/>
</dbReference>
<evidence type="ECO:0000256" key="3">
    <source>
        <dbReference type="ARBA" id="ARBA00022806"/>
    </source>
</evidence>
<evidence type="ECO:0000256" key="1">
    <source>
        <dbReference type="ARBA" id="ARBA00022741"/>
    </source>
</evidence>
<evidence type="ECO:0000259" key="8">
    <source>
        <dbReference type="PROSITE" id="PS51192"/>
    </source>
</evidence>
<dbReference type="InterPro" id="IPR014014">
    <property type="entry name" value="RNA_helicase_DEAD_Q_motif"/>
</dbReference>
<dbReference type="Pfam" id="PF00271">
    <property type="entry name" value="Helicase_C"/>
    <property type="match status" value="1"/>
</dbReference>
<dbReference type="CDD" id="cd00268">
    <property type="entry name" value="DEADc"/>
    <property type="match status" value="1"/>
</dbReference>
<dbReference type="SMART" id="SM00490">
    <property type="entry name" value="HELICc"/>
    <property type="match status" value="1"/>
</dbReference>
<dbReference type="PROSITE" id="PS51195">
    <property type="entry name" value="Q_MOTIF"/>
    <property type="match status" value="1"/>
</dbReference>
<keyword evidence="2 7" id="KW-0378">Hydrolase</keyword>
<evidence type="ECO:0000259" key="9">
    <source>
        <dbReference type="PROSITE" id="PS51194"/>
    </source>
</evidence>
<dbReference type="Gene3D" id="3.40.50.300">
    <property type="entry name" value="P-loop containing nucleotide triphosphate hydrolases"/>
    <property type="match status" value="2"/>
</dbReference>
<feature type="domain" description="Helicase C-terminal" evidence="9">
    <location>
        <begin position="216"/>
        <end position="377"/>
    </location>
</feature>
<dbReference type="InterPro" id="IPR014001">
    <property type="entry name" value="Helicase_ATP-bd"/>
</dbReference>
<keyword evidence="4 7" id="KW-0067">ATP-binding</keyword>
<feature type="short sequence motif" description="Q motif" evidence="6">
    <location>
        <begin position="3"/>
        <end position="31"/>
    </location>
</feature>
<name>A0ABT9DEG1_9MOLU</name>
<dbReference type="PROSITE" id="PS00039">
    <property type="entry name" value="DEAD_ATP_HELICASE"/>
    <property type="match status" value="1"/>
</dbReference>
<evidence type="ECO:0000256" key="5">
    <source>
        <dbReference type="ARBA" id="ARBA00038437"/>
    </source>
</evidence>
<keyword evidence="3 7" id="KW-0347">Helicase</keyword>
<feature type="domain" description="DEAD-box RNA helicase Q" evidence="10">
    <location>
        <begin position="3"/>
        <end position="31"/>
    </location>
</feature>
<proteinExistence type="inferred from homology"/>
<evidence type="ECO:0000256" key="7">
    <source>
        <dbReference type="RuleBase" id="RU000492"/>
    </source>
</evidence>
<evidence type="ECO:0000313" key="11">
    <source>
        <dbReference type="EMBL" id="MDO8168169.1"/>
    </source>
</evidence>
<dbReference type="InterPro" id="IPR011545">
    <property type="entry name" value="DEAD/DEAH_box_helicase_dom"/>
</dbReference>
<dbReference type="PROSITE" id="PS51194">
    <property type="entry name" value="HELICASE_CTER"/>
    <property type="match status" value="1"/>
</dbReference>
<dbReference type="InterPro" id="IPR050079">
    <property type="entry name" value="DEAD_box_RNA_helicase"/>
</dbReference>
<evidence type="ECO:0000256" key="4">
    <source>
        <dbReference type="ARBA" id="ARBA00022840"/>
    </source>
</evidence>
<gene>
    <name evidence="11" type="ORF">OC680_01595</name>
</gene>
<evidence type="ECO:0000256" key="2">
    <source>
        <dbReference type="ARBA" id="ARBA00022801"/>
    </source>
</evidence>
<protein>
    <submittedName>
        <fullName evidence="11">DEAD/DEAH box helicase</fullName>
    </submittedName>
</protein>
<keyword evidence="1 7" id="KW-0547">Nucleotide-binding</keyword>
<dbReference type="SMART" id="SM00487">
    <property type="entry name" value="DEXDc"/>
    <property type="match status" value="1"/>
</dbReference>
<feature type="domain" description="Helicase ATP-binding" evidence="8">
    <location>
        <begin position="34"/>
        <end position="205"/>
    </location>
</feature>
<dbReference type="CDD" id="cd18787">
    <property type="entry name" value="SF2_C_DEAD"/>
    <property type="match status" value="1"/>
</dbReference>
<dbReference type="InterPro" id="IPR012677">
    <property type="entry name" value="Nucleotide-bd_a/b_plait_sf"/>
</dbReference>
<dbReference type="InterPro" id="IPR000629">
    <property type="entry name" value="RNA-helicase_DEAD-box_CS"/>
</dbReference>
<dbReference type="RefSeq" id="WP_304515373.1">
    <property type="nucleotide sequence ID" value="NZ_JAOSID010000005.1"/>
</dbReference>
<dbReference type="PANTHER" id="PTHR47959">
    <property type="entry name" value="ATP-DEPENDENT RNA HELICASE RHLE-RELATED"/>
    <property type="match status" value="1"/>
</dbReference>
<evidence type="ECO:0000313" key="12">
    <source>
        <dbReference type="Proteomes" id="UP001172036"/>
    </source>
</evidence>
<dbReference type="InterPro" id="IPR027417">
    <property type="entry name" value="P-loop_NTPase"/>
</dbReference>
<organism evidence="11 12">
    <name type="scientific">Candidatus Phytoplasma melaleucae</name>
    <dbReference type="NCBI Taxonomy" id="2982630"/>
    <lineage>
        <taxon>Bacteria</taxon>
        <taxon>Bacillati</taxon>
        <taxon>Mycoplasmatota</taxon>
        <taxon>Mollicutes</taxon>
        <taxon>Acholeplasmatales</taxon>
        <taxon>Acholeplasmataceae</taxon>
        <taxon>Candidatus Phytoplasma</taxon>
    </lineage>
</organism>
<dbReference type="EMBL" id="JAOSID010000005">
    <property type="protein sequence ID" value="MDO8168169.1"/>
    <property type="molecule type" value="Genomic_DNA"/>
</dbReference>
<dbReference type="GO" id="GO:0004386">
    <property type="term" value="F:helicase activity"/>
    <property type="evidence" value="ECO:0007669"/>
    <property type="project" value="UniProtKB-KW"/>
</dbReference>
<reference evidence="11 12" key="1">
    <citation type="journal article" date="2023" name="Int. J. Syst. Evol. Microbiol.">
        <title>The observation of taxonomic boundaries for the 16SrII and 16SrXXV phytoplasmas using genome-based delimitation.</title>
        <authorList>
            <person name="Rodrigues Jardim B."/>
            <person name="Tran-Nguyen L.T.T."/>
            <person name="Gambley C."/>
            <person name="Al-Sadi A.M."/>
            <person name="Al-Subhi A.M."/>
            <person name="Foissac X."/>
            <person name="Salar P."/>
            <person name="Cai H."/>
            <person name="Yang J.Y."/>
            <person name="Davis R."/>
            <person name="Jones L."/>
            <person name="Rodoni B."/>
            <person name="Constable F.E."/>
        </authorList>
    </citation>
    <scope>NUCLEOTIDE SEQUENCE [LARGE SCALE GENOMIC DNA]</scope>
    <source>
        <strain evidence="11">BAWM-155c</strain>
    </source>
</reference>
<comment type="similarity">
    <text evidence="5 7">Belongs to the DEAD box helicase family.</text>
</comment>
<dbReference type="InterPro" id="IPR044742">
    <property type="entry name" value="DEAD/DEAH_RhlB"/>
</dbReference>
<evidence type="ECO:0000256" key="6">
    <source>
        <dbReference type="PROSITE-ProRule" id="PRU00552"/>
    </source>
</evidence>
<dbReference type="Gene3D" id="3.30.70.330">
    <property type="match status" value="1"/>
</dbReference>
<dbReference type="InterPro" id="IPR005580">
    <property type="entry name" value="DbpA/CsdA_RNA-bd_dom"/>
</dbReference>
<accession>A0ABT9DEG1</accession>
<dbReference type="Pfam" id="PF00270">
    <property type="entry name" value="DEAD"/>
    <property type="match status" value="1"/>
</dbReference>
<dbReference type="Pfam" id="PF03880">
    <property type="entry name" value="DbpA"/>
    <property type="match status" value="1"/>
</dbReference>
<dbReference type="Proteomes" id="UP001172036">
    <property type="component" value="Unassembled WGS sequence"/>
</dbReference>
<comment type="caution">
    <text evidence="11">The sequence shown here is derived from an EMBL/GenBank/DDBJ whole genome shotgun (WGS) entry which is preliminary data.</text>
</comment>